<dbReference type="EMBL" id="NOZR01000003">
    <property type="protein sequence ID" value="OYN81747.1"/>
    <property type="molecule type" value="Genomic_DNA"/>
</dbReference>
<evidence type="ECO:0000313" key="1">
    <source>
        <dbReference type="EMBL" id="OYN81747.1"/>
    </source>
</evidence>
<sequence>MKPVARPNVMRQMILGALLDNKQVFVPPADKDSGLPGSWRPTLANNVSALNVDRMARRWIK</sequence>
<dbReference type="AlphaFoldDB" id="A0A255DQM3"/>
<protein>
    <submittedName>
        <fullName evidence="1">Uncharacterized protein</fullName>
    </submittedName>
</protein>
<reference evidence="1 2" key="1">
    <citation type="submission" date="2017-07" db="EMBL/GenBank/DDBJ databases">
        <title>The new phylogeny of genus Mycobacterium.</title>
        <authorList>
            <person name="Tortoli E."/>
            <person name="Trovato A."/>
            <person name="Cirillo D.M."/>
        </authorList>
    </citation>
    <scope>NUCLEOTIDE SEQUENCE [LARGE SCALE GENOMIC DNA]</scope>
    <source>
        <strain evidence="1 2">ATCC 33027</strain>
    </source>
</reference>
<keyword evidence="2" id="KW-1185">Reference proteome</keyword>
<comment type="caution">
    <text evidence="1">The sequence shown here is derived from an EMBL/GenBank/DDBJ whole genome shotgun (WGS) entry which is preliminary data.</text>
</comment>
<accession>A0A255DQM3</accession>
<name>A0A255DQM3_9MYCO</name>
<gene>
    <name evidence="1" type="ORF">CG716_05175</name>
</gene>
<dbReference type="OrthoDB" id="4763276at2"/>
<evidence type="ECO:0000313" key="2">
    <source>
        <dbReference type="Proteomes" id="UP000216063"/>
    </source>
</evidence>
<proteinExistence type="predicted"/>
<organism evidence="1 2">
    <name type="scientific">Mycolicibacterium sphagni</name>
    <dbReference type="NCBI Taxonomy" id="1786"/>
    <lineage>
        <taxon>Bacteria</taxon>
        <taxon>Bacillati</taxon>
        <taxon>Actinomycetota</taxon>
        <taxon>Actinomycetes</taxon>
        <taxon>Mycobacteriales</taxon>
        <taxon>Mycobacteriaceae</taxon>
        <taxon>Mycolicibacterium</taxon>
    </lineage>
</organism>
<dbReference type="Proteomes" id="UP000216063">
    <property type="component" value="Unassembled WGS sequence"/>
</dbReference>